<evidence type="ECO:0000256" key="4">
    <source>
        <dbReference type="ARBA" id="ARBA00022679"/>
    </source>
</evidence>
<dbReference type="GO" id="GO:0000428">
    <property type="term" value="C:DNA-directed RNA polymerase complex"/>
    <property type="evidence" value="ECO:0007669"/>
    <property type="project" value="UniProtKB-KW"/>
</dbReference>
<dbReference type="EC" id="2.7.7.6" evidence="1"/>
<dbReference type="InterPro" id="IPR038120">
    <property type="entry name" value="Rpb1_funnel_sf"/>
</dbReference>
<keyword evidence="11" id="KW-0150">Chloroplast</keyword>
<evidence type="ECO:0000259" key="10">
    <source>
        <dbReference type="Pfam" id="PF05000"/>
    </source>
</evidence>
<organism evidence="11">
    <name type="scientific">Tetraselmis sp. CCMP 881</name>
    <dbReference type="NCBI Taxonomy" id="1812852"/>
    <lineage>
        <taxon>Eukaryota</taxon>
        <taxon>Viridiplantae</taxon>
        <taxon>Chlorophyta</taxon>
        <taxon>core chlorophytes</taxon>
        <taxon>Chlorodendrophyceae</taxon>
        <taxon>Chlorodendrales</taxon>
        <taxon>Chlorodendraceae</taxon>
        <taxon>Tetraselmis</taxon>
    </lineage>
</organism>
<dbReference type="InterPro" id="IPR042102">
    <property type="entry name" value="RNA_pol_Rpb1_3_sf"/>
</dbReference>
<feature type="domain" description="RNA polymerase Rpb1" evidence="10">
    <location>
        <begin position="99"/>
        <end position="176"/>
    </location>
</feature>
<dbReference type="PANTHER" id="PTHR19376:SF68">
    <property type="entry name" value="DNA-DIRECTED RNA POLYMERASE SUBUNIT BETA"/>
    <property type="match status" value="1"/>
</dbReference>
<keyword evidence="8" id="KW-0804">Transcription</keyword>
<dbReference type="Gene3D" id="1.10.132.30">
    <property type="match status" value="1"/>
</dbReference>
<dbReference type="InterPro" id="IPR007083">
    <property type="entry name" value="RNA_pol_Rpb1_4"/>
</dbReference>
<accession>A0A142BY35</accession>
<geneLocation type="chloroplast" evidence="11"/>
<dbReference type="GO" id="GO:0003677">
    <property type="term" value="F:DNA binding"/>
    <property type="evidence" value="ECO:0007669"/>
    <property type="project" value="InterPro"/>
</dbReference>
<dbReference type="Gene3D" id="1.10.274.100">
    <property type="entry name" value="RNA polymerase Rpb1, domain 3"/>
    <property type="match status" value="1"/>
</dbReference>
<keyword evidence="3 11" id="KW-0934">Plastid</keyword>
<name>A0A142BY35_9CHLO</name>
<proteinExistence type="predicted"/>
<sequence>MKYRTQKSKQGLFFDYCFDKNRLKKWISKIYDETIATDDITIVPFIENLKTFGFNEATKAGISIGIDDLKIPPQKRQLLQIVEAETQEANARVQNETITPLENFQLTIDLWHKTNEIIKGEVVTNFECSDTLNPVYMMAFSGARGNLSQVTQLLGMRGFMSDPEGQIIDFPIRSNFREGLTLTEYIISCYGARKGLVDTALRTADAGYLTRRLVDVAHSLVITIPDCKPKHSTWLTAIKENNKVIYPLETRLIGRVLADDVFINYLEPKTGSLIKEPWPYFKKYKQINQLDAKLLGSCFRFVNVRSPLSCSHIYALCQLCYGWTLPHSHLAPLGEAVGIIAAQSIGEPGTQLTMRTFHTGGVFSGVLSDEILAPYAGTIYYSRPIIGAMFRLANGKLGFLIREIADIIILPEEEKQPINSTFKMKLPENSILFLKHKEKVKRNQLLLELPKEKDDDNETLLNEYTYYSKTSGLVKLEDASVYPEANYYPTKLYKRRRFRRRPRNLLRETSIELGKEEAKYLRKKKVIYVYYPMQEQNQKYNSVKIYQGEICYASTVQTLPKRGDLINRNSLIAITELTNFVNSELKRTKQTKIFAENKILKNNKQKIPKLKLEKTIFNLNIKTMGFKVSCGYTTLNYQPNPISIMIQTLKSQPKKSIVKINLVANNFLIKTNGKLFWAKKPLIDGNLNIPNLNPGAKPNYKLISNSMYWLNEPIIRDHSKLNFVKARRSKILKKKQKSKKVTNLLLSTQLHIRYQDKTLKTTSVQRNTLEWVKKGKIFSFQKTNQGFVQTNQIKSDGLVKWQCKKINFKKTRKRLKRDPHYLLLKKVKAGWPYLGLNFFLQDTLKSTVNVVGEKLLHDIYSDQHNFICEYYSTKLIRLHSNKNYLKKLNNKQNIFSRDLEITNQFLQKLHTQNLYLVLIRKTSELNFSTLTEQTKKFQPYWIQNKSFILLKKYQYLTNKNFLKAKTSFFIQLFNQINRQINLLSKVLQVENSIFRFEQNIFAITPAILNSNTQFTNHQLITQQNSISPRVLGYLTITVRPNPFLLNTQEFFQTANIFNQTYQCGLFEFINEDPFFIKQLHGPNNIYCSVKNLFIPQNLPLIKNFFLSNHNGEVFNTSKFKYTDSSHELHVRERLKLKSSPGSTVLTSSNSFTININNPYRQLMLGQEIYRGLNLGNQTTSLTNGEIIYLTKTQIKCQRIDKFIMSTNSKFFCQANQFILKNTRLYTDFYPRLQMGDIVQGIPKIEEFFEARRSKKGLAFDGNLHNRLKERFEFYCTLYPLPIADLRSINDIQTYIIGSIFKLYSSQGINISDKHLELIVRQMTTKVHVTEYYHRAIQPEYAVLGLQPIIREYYPRYVIEDVYWNLFKERRPSDMPSFRYVFKYEPVIFGITQASLDSSGFISAASFQETTRILTQSTILQKIDYLNGLKENVVLGHLIPAGTALQTRLKHGPRQVRFKRTEFKTKLSKLLINRCVLETRFDYNLSANSSHYSYQKAHKFINPVLYLFLYIYCVYYSQPRLL</sequence>
<dbReference type="InterPro" id="IPR007081">
    <property type="entry name" value="RNA_pol_Rpb1_5"/>
</dbReference>
<keyword evidence="4" id="KW-0808">Transferase</keyword>
<dbReference type="GO" id="GO:0006351">
    <property type="term" value="P:DNA-templated transcription"/>
    <property type="evidence" value="ECO:0007669"/>
    <property type="project" value="InterPro"/>
</dbReference>
<dbReference type="Pfam" id="PF05000">
    <property type="entry name" value="RNA_pol_Rpb1_4"/>
    <property type="match status" value="1"/>
</dbReference>
<evidence type="ECO:0000256" key="2">
    <source>
        <dbReference type="ARBA" id="ARBA00022478"/>
    </source>
</evidence>
<dbReference type="CDD" id="cd02655">
    <property type="entry name" value="RNAP_beta'_C"/>
    <property type="match status" value="1"/>
</dbReference>
<keyword evidence="5" id="KW-0548">Nucleotidyltransferase</keyword>
<keyword evidence="6" id="KW-0479">Metal-binding</keyword>
<reference evidence="11" key="1">
    <citation type="journal article" date="2016" name="PLoS ONE">
        <title>Distinctive Architecture of the Chloroplast Genome in the Chlorodendrophycean Green Algae Scherffelia dubia and Tetraselmis sp. CCMP 881.</title>
        <authorList>
            <person name="Turmel M."/>
            <person name="de Cambiaire J.C."/>
            <person name="Otis C."/>
            <person name="Lemieux C."/>
        </authorList>
    </citation>
    <scope>NUCLEOTIDE SEQUENCE</scope>
</reference>
<evidence type="ECO:0000256" key="5">
    <source>
        <dbReference type="ARBA" id="ARBA00022695"/>
    </source>
</evidence>
<evidence type="ECO:0000256" key="7">
    <source>
        <dbReference type="ARBA" id="ARBA00022833"/>
    </source>
</evidence>
<evidence type="ECO:0000256" key="1">
    <source>
        <dbReference type="ARBA" id="ARBA00012418"/>
    </source>
</evidence>
<dbReference type="Pfam" id="PF04998">
    <property type="entry name" value="RNA_pol_Rpb1_5"/>
    <property type="match status" value="1"/>
</dbReference>
<dbReference type="Gene3D" id="1.10.150.390">
    <property type="match status" value="1"/>
</dbReference>
<dbReference type="Gene3D" id="1.10.1790.20">
    <property type="match status" value="1"/>
</dbReference>
<evidence type="ECO:0000256" key="6">
    <source>
        <dbReference type="ARBA" id="ARBA00022723"/>
    </source>
</evidence>
<dbReference type="InterPro" id="IPR045867">
    <property type="entry name" value="DNA-dir_RpoC_beta_prime"/>
</dbReference>
<keyword evidence="7" id="KW-0862">Zinc</keyword>
<dbReference type="SUPFAM" id="SSF64484">
    <property type="entry name" value="beta and beta-prime subunits of DNA dependent RNA-polymerase"/>
    <property type="match status" value="1"/>
</dbReference>
<evidence type="ECO:0000313" key="11">
    <source>
        <dbReference type="EMBL" id="AMP43327.1"/>
    </source>
</evidence>
<dbReference type="EMBL" id="KU167097">
    <property type="protein sequence ID" value="AMP43327.1"/>
    <property type="molecule type" value="Genomic_DNA"/>
</dbReference>
<evidence type="ECO:0000259" key="9">
    <source>
        <dbReference type="Pfam" id="PF04998"/>
    </source>
</evidence>
<feature type="domain" description="RNA polymerase Rpb1" evidence="9">
    <location>
        <begin position="179"/>
        <end position="1336"/>
    </location>
</feature>
<evidence type="ECO:0000256" key="3">
    <source>
        <dbReference type="ARBA" id="ARBA00022640"/>
    </source>
</evidence>
<dbReference type="PANTHER" id="PTHR19376">
    <property type="entry name" value="DNA-DIRECTED RNA POLYMERASE"/>
    <property type="match status" value="1"/>
</dbReference>
<dbReference type="GO" id="GO:0046872">
    <property type="term" value="F:metal ion binding"/>
    <property type="evidence" value="ECO:0007669"/>
    <property type="project" value="UniProtKB-KW"/>
</dbReference>
<dbReference type="GO" id="GO:0003899">
    <property type="term" value="F:DNA-directed RNA polymerase activity"/>
    <property type="evidence" value="ECO:0007669"/>
    <property type="project" value="UniProtKB-EC"/>
</dbReference>
<gene>
    <name evidence="11" type="primary">rpoC2</name>
</gene>
<evidence type="ECO:0000256" key="8">
    <source>
        <dbReference type="ARBA" id="ARBA00023163"/>
    </source>
</evidence>
<keyword evidence="2" id="KW-0240">DNA-directed RNA polymerase</keyword>
<protein>
    <recommendedName>
        <fullName evidence="1">DNA-directed RNA polymerase</fullName>
        <ecNumber evidence="1">2.7.7.6</ecNumber>
    </recommendedName>
</protein>